<comment type="caution">
    <text evidence="1">The sequence shown here is derived from an EMBL/GenBank/DDBJ whole genome shotgun (WGS) entry which is preliminary data.</text>
</comment>
<name>A0A9J5XH28_SOLCO</name>
<protein>
    <submittedName>
        <fullName evidence="1">Uncharacterized protein</fullName>
    </submittedName>
</protein>
<dbReference type="EMBL" id="JACXVP010000009">
    <property type="protein sequence ID" value="KAG5586927.1"/>
    <property type="molecule type" value="Genomic_DNA"/>
</dbReference>
<gene>
    <name evidence="1" type="ORF">H5410_047361</name>
</gene>
<dbReference type="AlphaFoldDB" id="A0A9J5XH28"/>
<evidence type="ECO:0000313" key="1">
    <source>
        <dbReference type="EMBL" id="KAG5586927.1"/>
    </source>
</evidence>
<accession>A0A9J5XH28</accession>
<dbReference type="Proteomes" id="UP000824120">
    <property type="component" value="Chromosome 9"/>
</dbReference>
<sequence length="100" mass="11290">MSDKDRCVWVNGAEFGGEVIHKSGEKFTQGKIPVLDMSVVVATGYCSNAPYWLKNDYPKAQYPNKWKGKCRVGFEKRRLAGASAFIRKGQNSAHRISFKF</sequence>
<organism evidence="1 2">
    <name type="scientific">Solanum commersonii</name>
    <name type="common">Commerson's wild potato</name>
    <name type="synonym">Commerson's nightshade</name>
    <dbReference type="NCBI Taxonomy" id="4109"/>
    <lineage>
        <taxon>Eukaryota</taxon>
        <taxon>Viridiplantae</taxon>
        <taxon>Streptophyta</taxon>
        <taxon>Embryophyta</taxon>
        <taxon>Tracheophyta</taxon>
        <taxon>Spermatophyta</taxon>
        <taxon>Magnoliopsida</taxon>
        <taxon>eudicotyledons</taxon>
        <taxon>Gunneridae</taxon>
        <taxon>Pentapetalae</taxon>
        <taxon>asterids</taxon>
        <taxon>lamiids</taxon>
        <taxon>Solanales</taxon>
        <taxon>Solanaceae</taxon>
        <taxon>Solanoideae</taxon>
        <taxon>Solaneae</taxon>
        <taxon>Solanum</taxon>
    </lineage>
</organism>
<reference evidence="1 2" key="1">
    <citation type="submission" date="2020-09" db="EMBL/GenBank/DDBJ databases">
        <title>De no assembly of potato wild relative species, Solanum commersonii.</title>
        <authorList>
            <person name="Cho K."/>
        </authorList>
    </citation>
    <scope>NUCLEOTIDE SEQUENCE [LARGE SCALE GENOMIC DNA]</scope>
    <source>
        <strain evidence="1">LZ3.2</strain>
        <tissue evidence="1">Leaf</tissue>
    </source>
</reference>
<evidence type="ECO:0000313" key="2">
    <source>
        <dbReference type="Proteomes" id="UP000824120"/>
    </source>
</evidence>
<dbReference type="OrthoDB" id="66881at2759"/>
<proteinExistence type="predicted"/>
<keyword evidence="2" id="KW-1185">Reference proteome</keyword>